<sequence>MDEYIRRERLPLDLIDDDEPVGECSDAEVDEEELNSFLMGDVLSGSEPKKKRKLSFADKLLKRKLKKGKKGKTPPPPIPAIPKQKKKKKRKTAAHPSKLTPQLEKYMQDAMNMYLNENFEEAIKILKEVVRRAPGLHDPFHLLGLIYQEEYGDITTATGYYLLAAHLVQTDLELWRRIGEMSQEIGNIDQAIYCYKKCMKTDDGEPNEEVTFSLAMCYLQKNDYQRAIKLLQILFELNSDDALILGELSRSLLAVGDKVTLLSVLLKYYKETGDMETAKHACFLCIELQLYAECIEFVLSISETLDIEVTKLPIEILSTYTIASLYMDKDVEEELEVVWATENAVASMLYAVGTAWANRCQETALRWFKRGYDEQNQETIDVLSAEQAIHMAKCIVVIEKDHEMAIRLLRHILNREPSNSQIIILLADILLQAGKHSESDELLVRLTTTDLNRLKMIQKPLDPEERRTELLHLESTVQEVMDMCFTDEIFRPRPCLLAKFGNVALHPDFNEVSEKTNVWINRFLRVVNDCELDTERKHQMLNNTRMQKGIAEEQYINEHGDVVKTYSPLHRTRKDLGLRSVEDIIGWANYERLLRYAACLMAVVQRCREGVQLLEVVANNRRRYKSTVDLEERKRLLATVEDLSYQLSCFGGMFKIALAHAREEMAKCGNLKRYAALISTGALAKATYTSLSSSPEKDSLLENRSWIMRQILHKPQDYELLMLAGHFCTVSGNWPFAIEEYKRALIQRPNDPVAALCLATSYFNSLSSRNVKDLNKVILLGMTFLQYSIKLRKSQTENHPCRDIFAAESEYNMARAMHFLNLLHLAVPLYERCINTIKSAEYSLEGKEDDYRTDCPCIICTMSRQTSQAYPHSATGYSGGQYVWKYERTQLLRSAAYNLFLIYTMNKNTAQAAHVATHHLQWM</sequence>
<dbReference type="EMBL" id="JAVEPI010000003">
    <property type="protein sequence ID" value="KAK1442617.1"/>
    <property type="molecule type" value="Genomic_DNA"/>
</dbReference>
<dbReference type="Proteomes" id="UP001230268">
    <property type="component" value="Unassembled WGS sequence"/>
</dbReference>
<keyword evidence="1" id="KW-0802">TPR repeat</keyword>
<feature type="repeat" description="TPR" evidence="1">
    <location>
        <begin position="172"/>
        <end position="205"/>
    </location>
</feature>
<gene>
    <name evidence="3" type="ORF">BgAZ_301350</name>
</gene>
<dbReference type="GO" id="GO:0000127">
    <property type="term" value="C:transcription factor TFIIIC complex"/>
    <property type="evidence" value="ECO:0007669"/>
    <property type="project" value="TreeGrafter"/>
</dbReference>
<dbReference type="Gene3D" id="1.25.40.10">
    <property type="entry name" value="Tetratricopeptide repeat domain"/>
    <property type="match status" value="4"/>
</dbReference>
<accession>A0AAD8LQP1</accession>
<feature type="repeat" description="TPR" evidence="1">
    <location>
        <begin position="208"/>
        <end position="241"/>
    </location>
</feature>
<evidence type="ECO:0000313" key="4">
    <source>
        <dbReference type="Proteomes" id="UP001230268"/>
    </source>
</evidence>
<feature type="region of interest" description="Disordered" evidence="2">
    <location>
        <begin position="63"/>
        <end position="101"/>
    </location>
</feature>
<dbReference type="AlphaFoldDB" id="A0AAD8LQP1"/>
<protein>
    <submittedName>
        <fullName evidence="3">Transcription factor TFC4/TFIIC-102/sfc4</fullName>
    </submittedName>
</protein>
<keyword evidence="4" id="KW-1185">Reference proteome</keyword>
<dbReference type="PANTHER" id="PTHR23082:SF0">
    <property type="entry name" value="GENERAL TRANSCRIPTION FACTOR 3C POLYPEPTIDE 3"/>
    <property type="match status" value="1"/>
</dbReference>
<dbReference type="InterPro" id="IPR011990">
    <property type="entry name" value="TPR-like_helical_dom_sf"/>
</dbReference>
<feature type="compositionally biased region" description="Basic residues" evidence="2">
    <location>
        <begin position="63"/>
        <end position="72"/>
    </location>
</feature>
<comment type="caution">
    <text evidence="3">The sequence shown here is derived from an EMBL/GenBank/DDBJ whole genome shotgun (WGS) entry which is preliminary data.</text>
</comment>
<proteinExistence type="predicted"/>
<evidence type="ECO:0000313" key="3">
    <source>
        <dbReference type="EMBL" id="KAK1442617.1"/>
    </source>
</evidence>
<dbReference type="GO" id="GO:0006383">
    <property type="term" value="P:transcription by RNA polymerase III"/>
    <property type="evidence" value="ECO:0007669"/>
    <property type="project" value="InterPro"/>
</dbReference>
<organism evidence="3 4">
    <name type="scientific">Babesia gibsoni</name>
    <dbReference type="NCBI Taxonomy" id="33632"/>
    <lineage>
        <taxon>Eukaryota</taxon>
        <taxon>Sar</taxon>
        <taxon>Alveolata</taxon>
        <taxon>Apicomplexa</taxon>
        <taxon>Aconoidasida</taxon>
        <taxon>Piroplasmida</taxon>
        <taxon>Babesiidae</taxon>
        <taxon>Babesia</taxon>
    </lineage>
</organism>
<reference evidence="3" key="1">
    <citation type="submission" date="2023-08" db="EMBL/GenBank/DDBJ databases">
        <title>Draft sequence of the Babesia gibsoni genome.</title>
        <authorList>
            <person name="Yamagishi J.Y."/>
            <person name="Xuan X.X."/>
        </authorList>
    </citation>
    <scope>NUCLEOTIDE SEQUENCE</scope>
    <source>
        <strain evidence="3">Azabu</strain>
    </source>
</reference>
<dbReference type="PROSITE" id="PS50005">
    <property type="entry name" value="TPR"/>
    <property type="match status" value="2"/>
</dbReference>
<evidence type="ECO:0000256" key="1">
    <source>
        <dbReference type="PROSITE-ProRule" id="PRU00339"/>
    </source>
</evidence>
<feature type="compositionally biased region" description="Basic residues" evidence="2">
    <location>
        <begin position="83"/>
        <end position="93"/>
    </location>
</feature>
<name>A0AAD8LQP1_BABGI</name>
<dbReference type="InterPro" id="IPR019734">
    <property type="entry name" value="TPR_rpt"/>
</dbReference>
<dbReference type="PANTHER" id="PTHR23082">
    <property type="entry name" value="TRANSCRIPTION INITIATION FACTOR IIIC TFIIIC , POLYPEPTIDE 3-RELATED"/>
    <property type="match status" value="1"/>
</dbReference>
<dbReference type="SMART" id="SM00028">
    <property type="entry name" value="TPR"/>
    <property type="match status" value="4"/>
</dbReference>
<dbReference type="SUPFAM" id="SSF48452">
    <property type="entry name" value="TPR-like"/>
    <property type="match status" value="2"/>
</dbReference>
<evidence type="ECO:0000256" key="2">
    <source>
        <dbReference type="SAM" id="MobiDB-lite"/>
    </source>
</evidence>
<dbReference type="InterPro" id="IPR039340">
    <property type="entry name" value="Tfc4/TFIIIC-102/Sfc4"/>
</dbReference>